<keyword evidence="4" id="KW-1185">Reference proteome</keyword>
<proteinExistence type="predicted"/>
<accession>A0A5B0MIP8</accession>
<evidence type="ECO:0000313" key="3">
    <source>
        <dbReference type="EMBL" id="KAA1091298.1"/>
    </source>
</evidence>
<dbReference type="Proteomes" id="UP000324748">
    <property type="component" value="Unassembled WGS sequence"/>
</dbReference>
<evidence type="ECO:0000313" key="5">
    <source>
        <dbReference type="Proteomes" id="UP000325313"/>
    </source>
</evidence>
<sequence>MLNGNTNVSLVPMGNGKKQVILYIGGQVRSRDQLQVVWRRPAPSPPVQRAFPGPAPLPTERERGLAQTDILKIRPF</sequence>
<dbReference type="Proteomes" id="UP000325313">
    <property type="component" value="Unassembled WGS sequence"/>
</dbReference>
<evidence type="ECO:0000256" key="1">
    <source>
        <dbReference type="SAM" id="MobiDB-lite"/>
    </source>
</evidence>
<evidence type="ECO:0000313" key="2">
    <source>
        <dbReference type="EMBL" id="KAA1075946.1"/>
    </source>
</evidence>
<gene>
    <name evidence="3" type="ORF">PGT21_030620</name>
    <name evidence="2" type="ORF">PGTUg99_030293</name>
</gene>
<dbReference type="AlphaFoldDB" id="A0A5B0MIP8"/>
<reference evidence="4 5" key="1">
    <citation type="submission" date="2019-05" db="EMBL/GenBank/DDBJ databases">
        <title>Emergence of the Ug99 lineage of the wheat stem rust pathogen through somatic hybridization.</title>
        <authorList>
            <person name="Li F."/>
            <person name="Upadhyaya N.M."/>
            <person name="Sperschneider J."/>
            <person name="Matny O."/>
            <person name="Nguyen-Phuc H."/>
            <person name="Mago R."/>
            <person name="Raley C."/>
            <person name="Miller M.E."/>
            <person name="Silverstein K.A.T."/>
            <person name="Henningsen E."/>
            <person name="Hirsch C.D."/>
            <person name="Visser B."/>
            <person name="Pretorius Z.A."/>
            <person name="Steffenson B.J."/>
            <person name="Schwessinger B."/>
            <person name="Dodds P.N."/>
            <person name="Figueroa M."/>
        </authorList>
    </citation>
    <scope>NUCLEOTIDE SEQUENCE [LARGE SCALE GENOMIC DNA]</scope>
    <source>
        <strain evidence="3">21-0</strain>
        <strain evidence="2 5">Ug99</strain>
    </source>
</reference>
<comment type="caution">
    <text evidence="2">The sequence shown here is derived from an EMBL/GenBank/DDBJ whole genome shotgun (WGS) entry which is preliminary data.</text>
</comment>
<dbReference type="EMBL" id="VDEP01000471">
    <property type="protein sequence ID" value="KAA1075946.1"/>
    <property type="molecule type" value="Genomic_DNA"/>
</dbReference>
<name>A0A5B0MIP8_PUCGR</name>
<feature type="region of interest" description="Disordered" evidence="1">
    <location>
        <begin position="41"/>
        <end position="62"/>
    </location>
</feature>
<protein>
    <submittedName>
        <fullName evidence="2">Uncharacterized protein</fullName>
    </submittedName>
</protein>
<dbReference type="EMBL" id="VSWC01000092">
    <property type="protein sequence ID" value="KAA1091298.1"/>
    <property type="molecule type" value="Genomic_DNA"/>
</dbReference>
<organism evidence="2 5">
    <name type="scientific">Puccinia graminis f. sp. tritici</name>
    <dbReference type="NCBI Taxonomy" id="56615"/>
    <lineage>
        <taxon>Eukaryota</taxon>
        <taxon>Fungi</taxon>
        <taxon>Dikarya</taxon>
        <taxon>Basidiomycota</taxon>
        <taxon>Pucciniomycotina</taxon>
        <taxon>Pucciniomycetes</taxon>
        <taxon>Pucciniales</taxon>
        <taxon>Pucciniaceae</taxon>
        <taxon>Puccinia</taxon>
    </lineage>
</organism>
<evidence type="ECO:0000313" key="4">
    <source>
        <dbReference type="Proteomes" id="UP000324748"/>
    </source>
</evidence>